<dbReference type="EMBL" id="KQ030575">
    <property type="protein sequence ID" value="KJZ71404.1"/>
    <property type="molecule type" value="Genomic_DNA"/>
</dbReference>
<keyword evidence="2" id="KW-1185">Reference proteome</keyword>
<evidence type="ECO:0000313" key="2">
    <source>
        <dbReference type="Proteomes" id="UP000054481"/>
    </source>
</evidence>
<protein>
    <submittedName>
        <fullName evidence="1">Uncharacterized protein</fullName>
    </submittedName>
</protein>
<dbReference type="OrthoDB" id="5147020at2759"/>
<dbReference type="Proteomes" id="UP000054481">
    <property type="component" value="Unassembled WGS sequence"/>
</dbReference>
<organism evidence="1 2">
    <name type="scientific">Hirsutella minnesotensis 3608</name>
    <dbReference type="NCBI Taxonomy" id="1043627"/>
    <lineage>
        <taxon>Eukaryota</taxon>
        <taxon>Fungi</taxon>
        <taxon>Dikarya</taxon>
        <taxon>Ascomycota</taxon>
        <taxon>Pezizomycotina</taxon>
        <taxon>Sordariomycetes</taxon>
        <taxon>Hypocreomycetidae</taxon>
        <taxon>Hypocreales</taxon>
        <taxon>Ophiocordycipitaceae</taxon>
        <taxon>Hirsutella</taxon>
    </lineage>
</organism>
<proteinExistence type="predicted"/>
<evidence type="ECO:0000313" key="1">
    <source>
        <dbReference type="EMBL" id="KJZ71404.1"/>
    </source>
</evidence>
<accession>A0A0F8A388</accession>
<reference evidence="1 2" key="1">
    <citation type="journal article" date="2014" name="Genome Biol. Evol.">
        <title>Comparative genomics and transcriptomics analyses reveal divergent lifestyle features of nematode endoparasitic fungus Hirsutella minnesotensis.</title>
        <authorList>
            <person name="Lai Y."/>
            <person name="Liu K."/>
            <person name="Zhang X."/>
            <person name="Zhang X."/>
            <person name="Li K."/>
            <person name="Wang N."/>
            <person name="Shu C."/>
            <person name="Wu Y."/>
            <person name="Wang C."/>
            <person name="Bushley K.E."/>
            <person name="Xiang M."/>
            <person name="Liu X."/>
        </authorList>
    </citation>
    <scope>NUCLEOTIDE SEQUENCE [LARGE SCALE GENOMIC DNA]</scope>
    <source>
        <strain evidence="1 2">3608</strain>
    </source>
</reference>
<dbReference type="AlphaFoldDB" id="A0A0F8A388"/>
<sequence>MLNADGSTLPGAMEALSAENNVKIAGIAWLTNKESGEAYGSMVIYVTKRSDAQKLLEGLYFDLAVEDLGDHEAFALREFA</sequence>
<name>A0A0F8A388_9HYPO</name>
<gene>
    <name evidence="1" type="ORF">HIM_09192</name>
</gene>